<dbReference type="InterPro" id="IPR004294">
    <property type="entry name" value="Carotenoid_Oase"/>
</dbReference>
<evidence type="ECO:0000256" key="5">
    <source>
        <dbReference type="PIRSR" id="PIRSR604294-1"/>
    </source>
</evidence>
<keyword evidence="4 5" id="KW-0408">Iron</keyword>
<evidence type="ECO:0000313" key="8">
    <source>
        <dbReference type="Proteomes" id="UP000315673"/>
    </source>
</evidence>
<dbReference type="EMBL" id="CP042306">
    <property type="protein sequence ID" value="QDZ06960.1"/>
    <property type="molecule type" value="Genomic_DNA"/>
</dbReference>
<dbReference type="EC" id="1.13.11.-" evidence="6"/>
<name>A0A5B8LII0_9SPHN</name>
<reference evidence="7 8" key="1">
    <citation type="submission" date="2019-07" db="EMBL/GenBank/DDBJ databases">
        <title>Full genome sequence of Sphingomonas sp. 4R-6-7(HKS19).</title>
        <authorList>
            <person name="Im W.-T."/>
        </authorList>
    </citation>
    <scope>NUCLEOTIDE SEQUENCE [LARGE SCALE GENOMIC DNA]</scope>
    <source>
        <strain evidence="7 8">HKS19</strain>
    </source>
</reference>
<dbReference type="RefSeq" id="WP_146570044.1">
    <property type="nucleotide sequence ID" value="NZ_CP042306.1"/>
</dbReference>
<keyword evidence="2 5" id="KW-0479">Metal-binding</keyword>
<protein>
    <recommendedName>
        <fullName evidence="6">Dioxygenase</fullName>
        <ecNumber evidence="6">1.13.11.-</ecNumber>
    </recommendedName>
</protein>
<evidence type="ECO:0000256" key="4">
    <source>
        <dbReference type="ARBA" id="ARBA00023004"/>
    </source>
</evidence>
<evidence type="ECO:0000256" key="2">
    <source>
        <dbReference type="ARBA" id="ARBA00022723"/>
    </source>
</evidence>
<keyword evidence="3 6" id="KW-0560">Oxidoreductase</keyword>
<dbReference type="Proteomes" id="UP000315673">
    <property type="component" value="Chromosome"/>
</dbReference>
<gene>
    <name evidence="7" type="ORF">FPZ24_05250</name>
</gene>
<evidence type="ECO:0000256" key="1">
    <source>
        <dbReference type="ARBA" id="ARBA00006787"/>
    </source>
</evidence>
<feature type="binding site" evidence="5">
    <location>
        <position position="229"/>
    </location>
    <ligand>
        <name>Fe cation</name>
        <dbReference type="ChEBI" id="CHEBI:24875"/>
        <note>catalytic</note>
    </ligand>
</feature>
<evidence type="ECO:0000256" key="3">
    <source>
        <dbReference type="ARBA" id="ARBA00023002"/>
    </source>
</evidence>
<feature type="binding site" evidence="5">
    <location>
        <position position="468"/>
    </location>
    <ligand>
        <name>Fe cation</name>
        <dbReference type="ChEBI" id="CHEBI:24875"/>
        <note>catalytic</note>
    </ligand>
</feature>
<accession>A0A5B8LII0</accession>
<evidence type="ECO:0000256" key="6">
    <source>
        <dbReference type="RuleBase" id="RU364048"/>
    </source>
</evidence>
<evidence type="ECO:0000313" key="7">
    <source>
        <dbReference type="EMBL" id="QDZ06960.1"/>
    </source>
</evidence>
<dbReference type="Pfam" id="PF03055">
    <property type="entry name" value="RPE65"/>
    <property type="match status" value="1"/>
</dbReference>
<keyword evidence="6" id="KW-0223">Dioxygenase</keyword>
<comment type="cofactor">
    <cofactor evidence="5 6">
        <name>Fe(2+)</name>
        <dbReference type="ChEBI" id="CHEBI:29033"/>
    </cofactor>
    <text evidence="5 6">Binds 1 Fe(2+) ion per subunit.</text>
</comment>
<dbReference type="AlphaFoldDB" id="A0A5B8LII0"/>
<dbReference type="PANTHER" id="PTHR10543">
    <property type="entry name" value="BETA-CAROTENE DIOXYGENASE"/>
    <property type="match status" value="1"/>
</dbReference>
<sequence>MASVIENAIRGTVTKGIGVVAEFNRKRMPETDHPFLTGIHKPMAAELTLEDLPVTGTIPDELDGRYLRIGPNPAAPEAKGYHWFTGDGMVHVIALKDGQALWYRNRWIRSKRVEAETGMPHAPGPRHGGFDTVNTNVLGIGGRTWALVEAGSYPVELSDTLDEQTYNPFDDTLMGSFTAHPHLDPATGENHAICYEATVPDQIRHVVIDASGKVTREVAIPVKHGPSIHDCAITARYALILDLPVTFSMKALIGGHSFPYRWNPEHQARIGLLPRNGGADDVVWVDCPQVYIFHVANAFDVADGRVVLDACVYDTMFAELTGGPSGKSLGLERWIIDPIAKTVERKTIDATPQEFPRPDERFFGQPYHYAYTMGLPEGDFAIGDTKLYRHDLAEGTKQTHDFGPGRYPGEFVFVPRSDDAPEGDGWLVGLVIDLPNETTDLAIIDAQDFEGAPVASIRIPHRVPPGFHGNWVANG</sequence>
<keyword evidence="8" id="KW-1185">Reference proteome</keyword>
<proteinExistence type="inferred from homology"/>
<feature type="binding site" evidence="5">
    <location>
        <position position="294"/>
    </location>
    <ligand>
        <name>Fe cation</name>
        <dbReference type="ChEBI" id="CHEBI:24875"/>
        <note>catalytic</note>
    </ligand>
</feature>
<feature type="binding site" evidence="5">
    <location>
        <position position="180"/>
    </location>
    <ligand>
        <name>Fe cation</name>
        <dbReference type="ChEBI" id="CHEBI:24875"/>
        <note>catalytic</note>
    </ligand>
</feature>
<dbReference type="GO" id="GO:0016121">
    <property type="term" value="P:carotene catabolic process"/>
    <property type="evidence" value="ECO:0007669"/>
    <property type="project" value="TreeGrafter"/>
</dbReference>
<dbReference type="KEGG" id="spai:FPZ24_05250"/>
<dbReference type="PANTHER" id="PTHR10543:SF89">
    <property type="entry name" value="CAROTENOID 9,10(9',10')-CLEAVAGE DIOXYGENASE 1"/>
    <property type="match status" value="1"/>
</dbReference>
<dbReference type="GO" id="GO:0010436">
    <property type="term" value="F:carotenoid dioxygenase activity"/>
    <property type="evidence" value="ECO:0007669"/>
    <property type="project" value="TreeGrafter"/>
</dbReference>
<dbReference type="GO" id="GO:0046872">
    <property type="term" value="F:metal ion binding"/>
    <property type="evidence" value="ECO:0007669"/>
    <property type="project" value="UniProtKB-KW"/>
</dbReference>
<organism evidence="7 8">
    <name type="scientific">Sphingomonas panacisoli</name>
    <dbReference type="NCBI Taxonomy" id="1813879"/>
    <lineage>
        <taxon>Bacteria</taxon>
        <taxon>Pseudomonadati</taxon>
        <taxon>Pseudomonadota</taxon>
        <taxon>Alphaproteobacteria</taxon>
        <taxon>Sphingomonadales</taxon>
        <taxon>Sphingomonadaceae</taxon>
        <taxon>Sphingomonas</taxon>
    </lineage>
</organism>
<dbReference type="OrthoDB" id="6636843at2"/>
<comment type="similarity">
    <text evidence="1 6">Belongs to the carotenoid oxygenase family.</text>
</comment>